<comment type="cofactor">
    <cofactor evidence="1">
        <name>Cu cation</name>
        <dbReference type="ChEBI" id="CHEBI:23378"/>
    </cofactor>
</comment>
<dbReference type="InterPro" id="IPR036460">
    <property type="entry name" value="Cu_amine_oxidase_C_sf"/>
</dbReference>
<evidence type="ECO:0000256" key="6">
    <source>
        <dbReference type="ARBA" id="ARBA00023008"/>
    </source>
</evidence>
<dbReference type="Gene3D" id="2.70.98.20">
    <property type="entry name" value="Copper amine oxidase, catalytic domain"/>
    <property type="match status" value="1"/>
</dbReference>
<organism evidence="12 13">
    <name type="scientific">Obba rivulosa</name>
    <dbReference type="NCBI Taxonomy" id="1052685"/>
    <lineage>
        <taxon>Eukaryota</taxon>
        <taxon>Fungi</taxon>
        <taxon>Dikarya</taxon>
        <taxon>Basidiomycota</taxon>
        <taxon>Agaricomycotina</taxon>
        <taxon>Agaricomycetes</taxon>
        <taxon>Polyporales</taxon>
        <taxon>Gelatoporiaceae</taxon>
        <taxon>Obba</taxon>
    </lineage>
</organism>
<sequence>MAGKYTLLARDELVQTIAPRRLVLRRLAISLLLLLGTAAISILLIHPPRPAPVLEQLPTPLSSGDSGAIAHCPSNLPPPATPPVPVNLWMPLTVSETVSISSWLSSEDRGLNLTHGDAAGLSDNFIYLIEAFPPPKAAALAYLDQSADAPVSAPGRYARVTLHLGAEDEPVVRDYLVGPLPVNEDTSIRPLTEIYHIPEIPYNARGYTVPFAELSPLLLRVMAPLAEATQELFDGVALGRPNDTLVAAAIGPYSFDGAWRRAWIPLRRNVPGQWLHPVGFFLYVDFSGTDPAQWRLLKIVYNHQIFDTIESFLEAFHNGTLRRLPKRPDQDPHNTPSSLSSSPSSAAPPRRPSPTSVPPSLEWSTRVRPQTPPRDLSELPGPRQISTSGVRFRLDRRTQYVSWMGWGLYMGFGRDMGMSLWDVRFMGTRLIYELAPQEAIAQYAGNDPMQTSTAWLDRFFGMGAAVRDLLPGYDCPADAAYLPATTHGHAGSLVRARAVCVFEHDTARPISRHTGYGPGEFGAVKGYVLVVRSISTFDYIFHLDGTIEVRLSASGYLQAGYWEPAQEGYGAAIRETTMGSLHDHVINYKVDLDVVGPRNTLLATRTAQEERTAPWFDDDWGSTFVQQKITREYITNEDDARLVYPPNFQGGYALVNTEETNAWGIPRGYAIHPGYSPVHNTVVGSKRLLRNANWAKYNLAVSLRKDAEPSSSSMWNLNLPGAPPVDFDQFFDGENITQVDLVAWVNVGMHHLTQAEDSPNTRTNLAASSFFITPLNYFDSDISLDALNAVLLSPPGKPGDRWGFEDYGVSPGHCVPAPVPPFEYPGVQAFGLDGKPAVPASAEEMRKEAELYHRIKIEL</sequence>
<evidence type="ECO:0000256" key="9">
    <source>
        <dbReference type="SAM" id="Phobius"/>
    </source>
</evidence>
<keyword evidence="9" id="KW-0472">Membrane</keyword>
<protein>
    <recommendedName>
        <fullName evidence="7">Amine oxidase</fullName>
        <ecNumber evidence="7">1.4.3.-</ecNumber>
    </recommendedName>
</protein>
<dbReference type="GO" id="GO:0008131">
    <property type="term" value="F:primary methylamine oxidase activity"/>
    <property type="evidence" value="ECO:0007669"/>
    <property type="project" value="InterPro"/>
</dbReference>
<dbReference type="Pfam" id="PF01179">
    <property type="entry name" value="Cu_amine_oxid"/>
    <property type="match status" value="1"/>
</dbReference>
<evidence type="ECO:0000259" key="10">
    <source>
        <dbReference type="Pfam" id="PF01179"/>
    </source>
</evidence>
<dbReference type="InterPro" id="IPR000269">
    <property type="entry name" value="Cu_amine_oxidase"/>
</dbReference>
<dbReference type="Gene3D" id="3.10.450.40">
    <property type="match status" value="2"/>
</dbReference>
<dbReference type="InterPro" id="IPR015328">
    <property type="entry name" value="DUF1965"/>
</dbReference>
<name>A0A8E2AMZ7_9APHY</name>
<evidence type="ECO:0000259" key="11">
    <source>
        <dbReference type="Pfam" id="PF09248"/>
    </source>
</evidence>
<feature type="region of interest" description="Disordered" evidence="8">
    <location>
        <begin position="323"/>
        <end position="384"/>
    </location>
</feature>
<dbReference type="OrthoDB" id="3341590at2759"/>
<dbReference type="SUPFAM" id="SSF49998">
    <property type="entry name" value="Amine oxidase catalytic domain"/>
    <property type="match status" value="1"/>
</dbReference>
<keyword evidence="5 7" id="KW-0560">Oxidoreductase</keyword>
<dbReference type="Proteomes" id="UP000250043">
    <property type="component" value="Unassembled WGS sequence"/>
</dbReference>
<keyword evidence="6 7" id="KW-0186">Copper</keyword>
<dbReference type="GO" id="GO:0009308">
    <property type="term" value="P:amine metabolic process"/>
    <property type="evidence" value="ECO:0007669"/>
    <property type="project" value="UniProtKB-UniRule"/>
</dbReference>
<keyword evidence="3 7" id="KW-0479">Metal-binding</keyword>
<dbReference type="InterPro" id="IPR015798">
    <property type="entry name" value="Cu_amine_oxidase_C"/>
</dbReference>
<reference evidence="12 13" key="1">
    <citation type="submission" date="2016-07" db="EMBL/GenBank/DDBJ databases">
        <title>Draft genome of the white-rot fungus Obba rivulosa 3A-2.</title>
        <authorList>
            <consortium name="DOE Joint Genome Institute"/>
            <person name="Miettinen O."/>
            <person name="Riley R."/>
            <person name="Acob R."/>
            <person name="Barry K."/>
            <person name="Cullen D."/>
            <person name="De Vries R."/>
            <person name="Hainaut M."/>
            <person name="Hatakka A."/>
            <person name="Henrissat B."/>
            <person name="Hilden K."/>
            <person name="Kuo R."/>
            <person name="Labutti K."/>
            <person name="Lipzen A."/>
            <person name="Makela M.R."/>
            <person name="Sandor L."/>
            <person name="Spatafora J.W."/>
            <person name="Grigoriev I.V."/>
            <person name="Hibbett D.S."/>
        </authorList>
    </citation>
    <scope>NUCLEOTIDE SEQUENCE [LARGE SCALE GENOMIC DNA]</scope>
    <source>
        <strain evidence="12 13">3A-2</strain>
    </source>
</reference>
<comment type="cofactor">
    <cofactor evidence="7">
        <name>Cu cation</name>
        <dbReference type="ChEBI" id="CHEBI:23378"/>
    </cofactor>
    <text evidence="7">Contains 1 topaquinone per subunit.</text>
</comment>
<feature type="compositionally biased region" description="Low complexity" evidence="8">
    <location>
        <begin position="335"/>
        <end position="348"/>
    </location>
</feature>
<dbReference type="Pfam" id="PF09248">
    <property type="entry name" value="DUF1965"/>
    <property type="match status" value="1"/>
</dbReference>
<evidence type="ECO:0000313" key="13">
    <source>
        <dbReference type="Proteomes" id="UP000250043"/>
    </source>
</evidence>
<dbReference type="SUPFAM" id="SSF54416">
    <property type="entry name" value="Amine oxidase N-terminal region"/>
    <property type="match status" value="2"/>
</dbReference>
<keyword evidence="4 7" id="KW-0801">TPQ</keyword>
<comment type="similarity">
    <text evidence="2 7">Belongs to the copper/topaquinone oxidase family.</text>
</comment>
<evidence type="ECO:0000256" key="7">
    <source>
        <dbReference type="RuleBase" id="RU000672"/>
    </source>
</evidence>
<keyword evidence="9" id="KW-0812">Transmembrane</keyword>
<keyword evidence="13" id="KW-1185">Reference proteome</keyword>
<dbReference type="EMBL" id="KV722536">
    <property type="protein sequence ID" value="OCH86254.1"/>
    <property type="molecule type" value="Genomic_DNA"/>
</dbReference>
<dbReference type="PRINTS" id="PR00766">
    <property type="entry name" value="CUDAOXIDASE"/>
</dbReference>
<evidence type="ECO:0000256" key="5">
    <source>
        <dbReference type="ARBA" id="ARBA00023002"/>
    </source>
</evidence>
<dbReference type="GO" id="GO:0005507">
    <property type="term" value="F:copper ion binding"/>
    <property type="evidence" value="ECO:0007669"/>
    <property type="project" value="InterPro"/>
</dbReference>
<evidence type="ECO:0000313" key="12">
    <source>
        <dbReference type="EMBL" id="OCH86254.1"/>
    </source>
</evidence>
<gene>
    <name evidence="12" type="ORF">OBBRIDRAFT_814672</name>
</gene>
<dbReference type="AlphaFoldDB" id="A0A8E2AMZ7"/>
<dbReference type="InterPro" id="IPR016182">
    <property type="entry name" value="Cu_amine_oxidase_N-reg"/>
</dbReference>
<accession>A0A8E2AMZ7</accession>
<proteinExistence type="inferred from homology"/>
<keyword evidence="9" id="KW-1133">Transmembrane helix</keyword>
<evidence type="ECO:0000256" key="4">
    <source>
        <dbReference type="ARBA" id="ARBA00022772"/>
    </source>
</evidence>
<dbReference type="EC" id="1.4.3.-" evidence="7"/>
<evidence type="ECO:0000256" key="1">
    <source>
        <dbReference type="ARBA" id="ARBA00001935"/>
    </source>
</evidence>
<evidence type="ECO:0000256" key="8">
    <source>
        <dbReference type="SAM" id="MobiDB-lite"/>
    </source>
</evidence>
<dbReference type="PANTHER" id="PTHR10638:SF20">
    <property type="entry name" value="AMINE OXIDASE"/>
    <property type="match status" value="1"/>
</dbReference>
<feature type="domain" description="Copper amine oxidase catalytic" evidence="10">
    <location>
        <begin position="383"/>
        <end position="783"/>
    </location>
</feature>
<evidence type="ECO:0000256" key="3">
    <source>
        <dbReference type="ARBA" id="ARBA00022723"/>
    </source>
</evidence>
<comment type="PTM">
    <text evidence="7">Topaquinone (TPQ) is generated by copper-dependent autoxidation of a specific tyrosyl residue.</text>
</comment>
<evidence type="ECO:0000256" key="2">
    <source>
        <dbReference type="ARBA" id="ARBA00007983"/>
    </source>
</evidence>
<feature type="domain" description="DUF1965" evidence="11">
    <location>
        <begin position="275"/>
        <end position="329"/>
    </location>
</feature>
<dbReference type="PANTHER" id="PTHR10638">
    <property type="entry name" value="COPPER AMINE OXIDASE"/>
    <property type="match status" value="1"/>
</dbReference>
<dbReference type="GO" id="GO:0005886">
    <property type="term" value="C:plasma membrane"/>
    <property type="evidence" value="ECO:0007669"/>
    <property type="project" value="TreeGrafter"/>
</dbReference>
<dbReference type="GO" id="GO:0048038">
    <property type="term" value="F:quinone binding"/>
    <property type="evidence" value="ECO:0007669"/>
    <property type="project" value="InterPro"/>
</dbReference>
<feature type="transmembrane region" description="Helical" evidence="9">
    <location>
        <begin position="27"/>
        <end position="46"/>
    </location>
</feature>